<feature type="domain" description="Myb/SANT-like" evidence="1">
    <location>
        <begin position="7"/>
        <end position="95"/>
    </location>
</feature>
<comment type="caution">
    <text evidence="2">The sequence shown here is derived from an EMBL/GenBank/DDBJ whole genome shotgun (WGS) entry which is preliminary data.</text>
</comment>
<accession>A0A8T0QIB7</accession>
<organism evidence="2 3">
    <name type="scientific">Panicum virgatum</name>
    <name type="common">Blackwell switchgrass</name>
    <dbReference type="NCBI Taxonomy" id="38727"/>
    <lineage>
        <taxon>Eukaryota</taxon>
        <taxon>Viridiplantae</taxon>
        <taxon>Streptophyta</taxon>
        <taxon>Embryophyta</taxon>
        <taxon>Tracheophyta</taxon>
        <taxon>Spermatophyta</taxon>
        <taxon>Magnoliopsida</taxon>
        <taxon>Liliopsida</taxon>
        <taxon>Poales</taxon>
        <taxon>Poaceae</taxon>
        <taxon>PACMAD clade</taxon>
        <taxon>Panicoideae</taxon>
        <taxon>Panicodae</taxon>
        <taxon>Paniceae</taxon>
        <taxon>Panicinae</taxon>
        <taxon>Panicum</taxon>
        <taxon>Panicum sect. Hiantes</taxon>
    </lineage>
</organism>
<dbReference type="PANTHER" id="PTHR47069">
    <property type="match status" value="1"/>
</dbReference>
<evidence type="ECO:0000259" key="1">
    <source>
        <dbReference type="Pfam" id="PF12776"/>
    </source>
</evidence>
<dbReference type="PANTHER" id="PTHR47069:SF9">
    <property type="entry name" value="MYB_SANT-LIKE DOMAIN-CONTAINING PROTEIN"/>
    <property type="match status" value="1"/>
</dbReference>
<name>A0A8T0QIB7_PANVG</name>
<dbReference type="InterPro" id="IPR024752">
    <property type="entry name" value="Myb/SANT-like_dom"/>
</dbReference>
<evidence type="ECO:0000313" key="3">
    <source>
        <dbReference type="Proteomes" id="UP000823388"/>
    </source>
</evidence>
<keyword evidence="3" id="KW-1185">Reference proteome</keyword>
<gene>
    <name evidence="2" type="ORF">PVAP13_7NG421801</name>
</gene>
<protein>
    <recommendedName>
        <fullName evidence="1">Myb/SANT-like domain-containing protein</fullName>
    </recommendedName>
</protein>
<reference evidence="2" key="1">
    <citation type="submission" date="2020-05" db="EMBL/GenBank/DDBJ databases">
        <title>WGS assembly of Panicum virgatum.</title>
        <authorList>
            <person name="Lovell J.T."/>
            <person name="Jenkins J."/>
            <person name="Shu S."/>
            <person name="Juenger T.E."/>
            <person name="Schmutz J."/>
        </authorList>
    </citation>
    <scope>NUCLEOTIDE SEQUENCE</scope>
    <source>
        <strain evidence="2">AP13</strain>
    </source>
</reference>
<proteinExistence type="predicted"/>
<evidence type="ECO:0000313" key="2">
    <source>
        <dbReference type="EMBL" id="KAG2569904.1"/>
    </source>
</evidence>
<dbReference type="EMBL" id="CM029050">
    <property type="protein sequence ID" value="KAG2569904.1"/>
    <property type="molecule type" value="Genomic_DNA"/>
</dbReference>
<dbReference type="Pfam" id="PF12776">
    <property type="entry name" value="Myb_DNA-bind_3"/>
    <property type="match status" value="1"/>
</dbReference>
<dbReference type="Proteomes" id="UP000823388">
    <property type="component" value="Chromosome 7N"/>
</dbReference>
<sequence>MPRDHAHWEEHEVKLLLTLAIQEKEKFNWNQFGLTREGWRNIYPHFPQYSHKQINNKFDFLKQKYRAWKDSQVATGLGRNTQTGGIDADPDYWMAQDGSSVQQQVTIELECL</sequence>
<dbReference type="AlphaFoldDB" id="A0A8T0QIB7"/>